<evidence type="ECO:0000256" key="6">
    <source>
        <dbReference type="SAM" id="MobiDB-lite"/>
    </source>
</evidence>
<evidence type="ECO:0000256" key="2">
    <source>
        <dbReference type="ARBA" id="ARBA00022692"/>
    </source>
</evidence>
<feature type="region of interest" description="Disordered" evidence="6">
    <location>
        <begin position="1439"/>
        <end position="1473"/>
    </location>
</feature>
<dbReference type="PANTHER" id="PTHR10582:SF2">
    <property type="entry name" value="INACTIVE"/>
    <property type="match status" value="1"/>
</dbReference>
<evidence type="ECO:0000313" key="9">
    <source>
        <dbReference type="EMBL" id="KAF9987947.1"/>
    </source>
</evidence>
<evidence type="ECO:0000256" key="1">
    <source>
        <dbReference type="ARBA" id="ARBA00004141"/>
    </source>
</evidence>
<dbReference type="InterPro" id="IPR005821">
    <property type="entry name" value="Ion_trans_dom"/>
</dbReference>
<evidence type="ECO:0000256" key="3">
    <source>
        <dbReference type="ARBA" id="ARBA00022737"/>
    </source>
</evidence>
<feature type="transmembrane region" description="Helical" evidence="7">
    <location>
        <begin position="1243"/>
        <end position="1262"/>
    </location>
</feature>
<keyword evidence="3" id="KW-0677">Repeat</keyword>
<dbReference type="OrthoDB" id="2352140at2759"/>
<feature type="transmembrane region" description="Helical" evidence="7">
    <location>
        <begin position="1309"/>
        <end position="1327"/>
    </location>
</feature>
<feature type="domain" description="Ion transport" evidence="8">
    <location>
        <begin position="1152"/>
        <end position="1378"/>
    </location>
</feature>
<reference evidence="9" key="1">
    <citation type="journal article" date="2020" name="Fungal Divers.">
        <title>Resolving the Mortierellaceae phylogeny through synthesis of multi-gene phylogenetics and phylogenomics.</title>
        <authorList>
            <person name="Vandepol N."/>
            <person name="Liber J."/>
            <person name="Desiro A."/>
            <person name="Na H."/>
            <person name="Kennedy M."/>
            <person name="Barry K."/>
            <person name="Grigoriev I.V."/>
            <person name="Miller A.N."/>
            <person name="O'Donnell K."/>
            <person name="Stajich J.E."/>
            <person name="Bonito G."/>
        </authorList>
    </citation>
    <scope>NUCLEOTIDE SEQUENCE</scope>
    <source>
        <strain evidence="9">MES-2147</strain>
    </source>
</reference>
<keyword evidence="4 7" id="KW-1133">Transmembrane helix</keyword>
<evidence type="ECO:0000259" key="8">
    <source>
        <dbReference type="Pfam" id="PF00520"/>
    </source>
</evidence>
<feature type="transmembrane region" description="Helical" evidence="7">
    <location>
        <begin position="1347"/>
        <end position="1372"/>
    </location>
</feature>
<keyword evidence="10" id="KW-1185">Reference proteome</keyword>
<name>A0A9P6MBL1_9FUNG</name>
<dbReference type="Pfam" id="PF00520">
    <property type="entry name" value="Ion_trans"/>
    <property type="match status" value="1"/>
</dbReference>
<comment type="subcellular location">
    <subcellularLocation>
        <location evidence="1">Membrane</location>
        <topology evidence="1">Multi-pass membrane protein</topology>
    </subcellularLocation>
</comment>
<keyword evidence="2 7" id="KW-0812">Transmembrane</keyword>
<feature type="compositionally biased region" description="Basic and acidic residues" evidence="6">
    <location>
        <begin position="617"/>
        <end position="631"/>
    </location>
</feature>
<dbReference type="GO" id="GO:0005886">
    <property type="term" value="C:plasma membrane"/>
    <property type="evidence" value="ECO:0007669"/>
    <property type="project" value="TreeGrafter"/>
</dbReference>
<dbReference type="GO" id="GO:0098703">
    <property type="term" value="P:calcium ion import across plasma membrane"/>
    <property type="evidence" value="ECO:0007669"/>
    <property type="project" value="TreeGrafter"/>
</dbReference>
<dbReference type="PANTHER" id="PTHR10582">
    <property type="entry name" value="TRANSIENT RECEPTOR POTENTIAL ION CHANNEL PROTEIN"/>
    <property type="match status" value="1"/>
</dbReference>
<dbReference type="GO" id="GO:0005216">
    <property type="term" value="F:monoatomic ion channel activity"/>
    <property type="evidence" value="ECO:0007669"/>
    <property type="project" value="InterPro"/>
</dbReference>
<keyword evidence="5 7" id="KW-0472">Membrane</keyword>
<dbReference type="Proteomes" id="UP000749646">
    <property type="component" value="Unassembled WGS sequence"/>
</dbReference>
<feature type="region of interest" description="Disordered" evidence="6">
    <location>
        <begin position="614"/>
        <end position="637"/>
    </location>
</feature>
<feature type="transmembrane region" description="Helical" evidence="7">
    <location>
        <begin position="1146"/>
        <end position="1168"/>
    </location>
</feature>
<feature type="compositionally biased region" description="Polar residues" evidence="6">
    <location>
        <begin position="1439"/>
        <end position="1450"/>
    </location>
</feature>
<accession>A0A9P6MBL1</accession>
<dbReference type="InterPro" id="IPR024862">
    <property type="entry name" value="TRPV"/>
</dbReference>
<feature type="compositionally biased region" description="Basic and acidic residues" evidence="6">
    <location>
        <begin position="674"/>
        <end position="696"/>
    </location>
</feature>
<evidence type="ECO:0000256" key="7">
    <source>
        <dbReference type="SAM" id="Phobius"/>
    </source>
</evidence>
<feature type="region of interest" description="Disordered" evidence="6">
    <location>
        <begin position="674"/>
        <end position="698"/>
    </location>
</feature>
<gene>
    <name evidence="9" type="ORF">BGZ65_000845</name>
</gene>
<evidence type="ECO:0000256" key="5">
    <source>
        <dbReference type="ARBA" id="ARBA00023136"/>
    </source>
</evidence>
<dbReference type="EMBL" id="JAAAHW010003149">
    <property type="protein sequence ID" value="KAF9987947.1"/>
    <property type="molecule type" value="Genomic_DNA"/>
</dbReference>
<proteinExistence type="predicted"/>
<protein>
    <recommendedName>
        <fullName evidence="8">Ion transport domain-containing protein</fullName>
    </recommendedName>
</protein>
<feature type="transmembrane region" description="Helical" evidence="7">
    <location>
        <begin position="1282"/>
        <end position="1302"/>
    </location>
</feature>
<comment type="caution">
    <text evidence="9">The sequence shown here is derived from an EMBL/GenBank/DDBJ whole genome shotgun (WGS) entry which is preliminary data.</text>
</comment>
<evidence type="ECO:0000256" key="4">
    <source>
        <dbReference type="ARBA" id="ARBA00022989"/>
    </source>
</evidence>
<sequence>MTEQVIGKSSSNSDAISSDDLEGTTSDCAVLRGYFAATPDYSYPYFENADESTSPIRIHPKSTFHQATHTFDTTKLDPGVYQAVWTISLACLNTDIFISLRFTATNDHENAGQDSEMAILPKDIEALKLKGVQGTGMVRLKVPTQVWIDNANIKLKLSLTGNINNADLTETQIQECYLDVYNVELHPAPNGTSSNATEEIIVLKEQLTAIQTIDVNHSDPSEPSNQPPKQVKIMSSQINGAGTHAATLSCTKSLAHIDLWTLNNTLAGNPWIQRSPCATATFSISRDSKANPPPLEIAISHDASKIAVFPSATCDKKTFPDAPGFQVFEYSTSFTPALQQQQKEKGADIQPSSCSILVPSPSFIQPESLSKFRGYGKFHFFDDKDREADDSSLQNTAEVFVACESRSVSVYSTFGPWSLLHSLPLALASDVAILEESLEATNEADITVPEEADAEYKKLLETINKTYVSNVKARLIRNPRILIDSLQGPFCAWMVYGAVSILNLRTAVEECFFHLGYEQSNYVSISPDGSMVAIVRGYTIGIYMMNGRQEWKVHYSSAVKAMFIDHGRQLLIQVNGGPALLRSISNPETLDRKLRILSSNHGVLSVVRKTIPAAPENKVKESDETEPKGENPDPLPKNDMVDMVFFAHGSRLTVYPLQQSLVFAAPTLVGKAPTDQERCDDGCREGRRPLTDHPRECTSPSGLRFRIQLRSANDLSTAIDLAMMDPEPPEDERVIQTTFHYGQNSKLRTAYFLPCKTRYLVLGDYYFQVWKLPEDSQESRCELQVMVAFPQDFDSHFSFYHKLPEMTTCHHGNTVYFLESDEYFVRKDMCNTWIEFSEQILYTPKLTEACVNSIPIMIGLYKDANEDYRKALLRYATKHINSYPDPGDLSRSVIGKIIWSGAIKEWAGYDTFLKNLLDTKHPSPLWYPRAPIGKEYNFFSWILELANKHPKHLPLVSVMIDYCTRMAKSQCDIGFLSLVIEALPEMLEEQPDMALDAMRKMAFIPVNDDLRNFVIDNGIASTPSIQNLWKHNPTVTWENDTKPVFRVKPTTYMQQDYKYIGPSQSETLTADVYMAPFELLWQMDKEKQLKVEEETIWWMLLIRLLLWKTKPESSRDIRTHTFRPEFFDNPAIEALLAYKWYTFAGLYWFMRFIFQCLFYLLVLITTLLQVFINPSDLKGAFIAIIAFSSVFLWLEFLQCMESPRVYFKSPYNYVDLSVYLLPLMASVVQLVENVQGGDHQNAAFSFTILVVYLHLLFELRVIEEVCYTVTIIINVMKRIKAFFIIFAASIFAFAHAFFHLIWDKKTQDASTFLNNFAGAISATYFFMGGRYDPVNDQFESGNVAFHIMMGLYFFLTVILMLNVLIALINVAFSKGDESWRLIWLENRFRFVENAENMTFHIPGFRRTHHIIFPRMIYYTATPKEVQEYNDKYFKDHGTTNNASPAASSEISAKEDGDDNAAIASDSMKVEDSDKRFKEIKDQLKEQKEQADRQYDALQAQMKLLTELLQNQQTK</sequence>
<evidence type="ECO:0000313" key="10">
    <source>
        <dbReference type="Proteomes" id="UP000749646"/>
    </source>
</evidence>
<organism evidence="9 10">
    <name type="scientific">Modicella reniformis</name>
    <dbReference type="NCBI Taxonomy" id="1440133"/>
    <lineage>
        <taxon>Eukaryota</taxon>
        <taxon>Fungi</taxon>
        <taxon>Fungi incertae sedis</taxon>
        <taxon>Mucoromycota</taxon>
        <taxon>Mortierellomycotina</taxon>
        <taxon>Mortierellomycetes</taxon>
        <taxon>Mortierellales</taxon>
        <taxon>Mortierellaceae</taxon>
        <taxon>Modicella</taxon>
    </lineage>
</organism>
<feature type="region of interest" description="Disordered" evidence="6">
    <location>
        <begin position="1"/>
        <end position="23"/>
    </location>
</feature>
<feature type="transmembrane region" description="Helical" evidence="7">
    <location>
        <begin position="1180"/>
        <end position="1198"/>
    </location>
</feature>